<sequence>MADSKRKTLKDPARYELLLDSGSSARDSPVRWLRFGVKPQVAGLDLAGYSTAVLIRSEGSITRLKSQTKRKQNSPMCCCVADAITTEHKFLKRHNEKFEMVVNIGGSSSRVTGKPSARFSLALHVDDCAFVPPSYEIQKKNRRPRRQKPTYFPGRNQIRINAFNHSRPSVREVLNPPQRHGDEFPDRSTFGPPEDTRPYMNLTTILLLSPRTVRAPRRRPRYRPPGPQS</sequence>
<name>A0A8J6HM57_TENMO</name>
<accession>A0A8J6HM57</accession>
<feature type="region of interest" description="Disordered" evidence="1">
    <location>
        <begin position="175"/>
        <end position="198"/>
    </location>
</feature>
<gene>
    <name evidence="2" type="ORF">GEV33_005829</name>
</gene>
<proteinExistence type="predicted"/>
<dbReference type="Proteomes" id="UP000719412">
    <property type="component" value="Unassembled WGS sequence"/>
</dbReference>
<reference evidence="2" key="2">
    <citation type="submission" date="2021-08" db="EMBL/GenBank/DDBJ databases">
        <authorList>
            <person name="Eriksson T."/>
        </authorList>
    </citation>
    <scope>NUCLEOTIDE SEQUENCE</scope>
    <source>
        <strain evidence="2">Stoneville</strain>
        <tissue evidence="2">Whole head</tissue>
    </source>
</reference>
<evidence type="ECO:0000256" key="1">
    <source>
        <dbReference type="SAM" id="MobiDB-lite"/>
    </source>
</evidence>
<evidence type="ECO:0000313" key="3">
    <source>
        <dbReference type="Proteomes" id="UP000719412"/>
    </source>
</evidence>
<keyword evidence="3" id="KW-1185">Reference proteome</keyword>
<dbReference type="AlphaFoldDB" id="A0A8J6HM57"/>
<comment type="caution">
    <text evidence="2">The sequence shown here is derived from an EMBL/GenBank/DDBJ whole genome shotgun (WGS) entry which is preliminary data.</text>
</comment>
<evidence type="ECO:0000313" key="2">
    <source>
        <dbReference type="EMBL" id="KAH0816962.1"/>
    </source>
</evidence>
<organism evidence="2 3">
    <name type="scientific">Tenebrio molitor</name>
    <name type="common">Yellow mealworm beetle</name>
    <dbReference type="NCBI Taxonomy" id="7067"/>
    <lineage>
        <taxon>Eukaryota</taxon>
        <taxon>Metazoa</taxon>
        <taxon>Ecdysozoa</taxon>
        <taxon>Arthropoda</taxon>
        <taxon>Hexapoda</taxon>
        <taxon>Insecta</taxon>
        <taxon>Pterygota</taxon>
        <taxon>Neoptera</taxon>
        <taxon>Endopterygota</taxon>
        <taxon>Coleoptera</taxon>
        <taxon>Polyphaga</taxon>
        <taxon>Cucujiformia</taxon>
        <taxon>Tenebrionidae</taxon>
        <taxon>Tenebrio</taxon>
    </lineage>
</organism>
<protein>
    <submittedName>
        <fullName evidence="2">Uncharacterized protein</fullName>
    </submittedName>
</protein>
<reference evidence="2" key="1">
    <citation type="journal article" date="2020" name="J Insects Food Feed">
        <title>The yellow mealworm (Tenebrio molitor) genome: a resource for the emerging insects as food and feed industry.</title>
        <authorList>
            <person name="Eriksson T."/>
            <person name="Andere A."/>
            <person name="Kelstrup H."/>
            <person name="Emery V."/>
            <person name="Picard C."/>
        </authorList>
    </citation>
    <scope>NUCLEOTIDE SEQUENCE</scope>
    <source>
        <strain evidence="2">Stoneville</strain>
        <tissue evidence="2">Whole head</tissue>
    </source>
</reference>
<dbReference type="EMBL" id="JABDTM020020592">
    <property type="protein sequence ID" value="KAH0816962.1"/>
    <property type="molecule type" value="Genomic_DNA"/>
</dbReference>